<dbReference type="EMBL" id="BMAW01008875">
    <property type="protein sequence ID" value="GFT11021.1"/>
    <property type="molecule type" value="Genomic_DNA"/>
</dbReference>
<protein>
    <submittedName>
        <fullName evidence="1">Uncharacterized protein</fullName>
    </submittedName>
</protein>
<keyword evidence="5" id="KW-1185">Reference proteome</keyword>
<evidence type="ECO:0000313" key="4">
    <source>
        <dbReference type="EMBL" id="GFT90195.1"/>
    </source>
</evidence>
<gene>
    <name evidence="4" type="ORF">NPIL_160311</name>
    <name evidence="3" type="ORF">NPIL_241291</name>
    <name evidence="2" type="ORF">NPIL_392871</name>
    <name evidence="1" type="ORF">NPIL_651391</name>
</gene>
<organism evidence="1 5">
    <name type="scientific">Nephila pilipes</name>
    <name type="common">Giant wood spider</name>
    <name type="synonym">Nephila maculata</name>
    <dbReference type="NCBI Taxonomy" id="299642"/>
    <lineage>
        <taxon>Eukaryota</taxon>
        <taxon>Metazoa</taxon>
        <taxon>Ecdysozoa</taxon>
        <taxon>Arthropoda</taxon>
        <taxon>Chelicerata</taxon>
        <taxon>Arachnida</taxon>
        <taxon>Araneae</taxon>
        <taxon>Araneomorphae</taxon>
        <taxon>Entelegynae</taxon>
        <taxon>Araneoidea</taxon>
        <taxon>Nephilidae</taxon>
        <taxon>Nephila</taxon>
    </lineage>
</organism>
<accession>A0A8X6T8U1</accession>
<dbReference type="EMBL" id="BMAW01059109">
    <property type="protein sequence ID" value="GFT19570.1"/>
    <property type="molecule type" value="Genomic_DNA"/>
</dbReference>
<dbReference type="EMBL" id="BMAW01003253">
    <property type="protein sequence ID" value="GFS82565.1"/>
    <property type="molecule type" value="Genomic_DNA"/>
</dbReference>
<comment type="caution">
    <text evidence="1">The sequence shown here is derived from an EMBL/GenBank/DDBJ whole genome shotgun (WGS) entry which is preliminary data.</text>
</comment>
<dbReference type="EMBL" id="BMAW01073993">
    <property type="protein sequence ID" value="GFT90195.1"/>
    <property type="molecule type" value="Genomic_DNA"/>
</dbReference>
<evidence type="ECO:0000313" key="3">
    <source>
        <dbReference type="EMBL" id="GFT19570.1"/>
    </source>
</evidence>
<name>A0A8X6T8U1_NEPPI</name>
<evidence type="ECO:0000313" key="1">
    <source>
        <dbReference type="EMBL" id="GFS82565.1"/>
    </source>
</evidence>
<dbReference type="AlphaFoldDB" id="A0A8X6T8U1"/>
<evidence type="ECO:0000313" key="2">
    <source>
        <dbReference type="EMBL" id="GFT11021.1"/>
    </source>
</evidence>
<proteinExistence type="predicted"/>
<evidence type="ECO:0000313" key="5">
    <source>
        <dbReference type="Proteomes" id="UP000887013"/>
    </source>
</evidence>
<dbReference type="Proteomes" id="UP000887013">
    <property type="component" value="Unassembled WGS sequence"/>
</dbReference>
<reference evidence="1" key="1">
    <citation type="submission" date="2020-08" db="EMBL/GenBank/DDBJ databases">
        <title>Multicomponent nature underlies the extraordinary mechanical properties of spider dragline silk.</title>
        <authorList>
            <person name="Kono N."/>
            <person name="Nakamura H."/>
            <person name="Mori M."/>
            <person name="Yoshida Y."/>
            <person name="Ohtoshi R."/>
            <person name="Malay A.D."/>
            <person name="Moran D.A.P."/>
            <person name="Tomita M."/>
            <person name="Numata K."/>
            <person name="Arakawa K."/>
        </authorList>
    </citation>
    <scope>NUCLEOTIDE SEQUENCE</scope>
</reference>
<sequence>MCRKLFKPEEMIIRLYFEATGQPKNHQGTFNTCHRKGFFSPTMKKERSETEYRKHELPETTAMVKLFSSELQLRRPKSLMKASGKKNLSSIDNQGEFLVVK</sequence>